<dbReference type="GO" id="GO:0016787">
    <property type="term" value="F:hydrolase activity"/>
    <property type="evidence" value="ECO:0007669"/>
    <property type="project" value="UniProtKB-KW"/>
</dbReference>
<dbReference type="PANTHER" id="PTHR48081:SF8">
    <property type="entry name" value="ALPHA_BETA HYDROLASE FOLD-3 DOMAIN-CONTAINING PROTEIN-RELATED"/>
    <property type="match status" value="1"/>
</dbReference>
<evidence type="ECO:0000256" key="2">
    <source>
        <dbReference type="ARBA" id="ARBA00022801"/>
    </source>
</evidence>
<feature type="domain" description="Alpha/beta hydrolase fold-3" evidence="4">
    <location>
        <begin position="79"/>
        <end position="282"/>
    </location>
</feature>
<dbReference type="InterPro" id="IPR013094">
    <property type="entry name" value="AB_hydrolase_3"/>
</dbReference>
<dbReference type="Gene3D" id="3.40.50.1820">
    <property type="entry name" value="alpha/beta hydrolase"/>
    <property type="match status" value="1"/>
</dbReference>
<organism evidence="5 6">
    <name type="scientific">Pseudomonas pohangensis</name>
    <dbReference type="NCBI Taxonomy" id="364197"/>
    <lineage>
        <taxon>Bacteria</taxon>
        <taxon>Pseudomonadati</taxon>
        <taxon>Pseudomonadota</taxon>
        <taxon>Gammaproteobacteria</taxon>
        <taxon>Pseudomonadales</taxon>
        <taxon>Pseudomonadaceae</taxon>
        <taxon>Pseudomonas</taxon>
    </lineage>
</organism>
<evidence type="ECO:0000256" key="1">
    <source>
        <dbReference type="ARBA" id="ARBA00010515"/>
    </source>
</evidence>
<dbReference type="PROSITE" id="PS01174">
    <property type="entry name" value="LIPASE_GDXG_SER"/>
    <property type="match status" value="1"/>
</dbReference>
<sequence>MMQSWQTDMLNLQLSLSMKPLFRFLGSVDRVRTLVKVMDLTVGQLGIPRHTSRKAVRITGAPFDAEWVCHDDKPKKRVILYLPGGAYILRMPNTHTGMVSRLCRLADAKALMAYYRLAPEHPFPACLDDALLAYRWLLKKGYAPEQIVIAGDSAGGGLTLSTLLAIRDAGLPAPACAYMLSPLLDVSDSAASRWKNAASDKALPAAHQRAINPRLLYVGEFAIDDPRVSPLFGDYHGLPPLYVQVSDSEMLLDDSLRMARRGHSYQVEVKVDIWRKVPHVWQAFAFLPESRDALKKAAAFIREKIPESRKHKANAAEAA</sequence>
<feature type="active site" evidence="3">
    <location>
        <position position="153"/>
    </location>
</feature>
<evidence type="ECO:0000313" key="6">
    <source>
        <dbReference type="Proteomes" id="UP000243232"/>
    </source>
</evidence>
<comment type="similarity">
    <text evidence="1">Belongs to the 'GDXG' lipolytic enzyme family.</text>
</comment>
<dbReference type="Proteomes" id="UP000243232">
    <property type="component" value="Chromosome I"/>
</dbReference>
<evidence type="ECO:0000256" key="3">
    <source>
        <dbReference type="PROSITE-ProRule" id="PRU10038"/>
    </source>
</evidence>
<evidence type="ECO:0000313" key="5">
    <source>
        <dbReference type="EMBL" id="SDU10273.1"/>
    </source>
</evidence>
<proteinExistence type="inferred from homology"/>
<dbReference type="Pfam" id="PF07859">
    <property type="entry name" value="Abhydrolase_3"/>
    <property type="match status" value="1"/>
</dbReference>
<dbReference type="SUPFAM" id="SSF53474">
    <property type="entry name" value="alpha/beta-Hydrolases"/>
    <property type="match status" value="1"/>
</dbReference>
<dbReference type="PANTHER" id="PTHR48081">
    <property type="entry name" value="AB HYDROLASE SUPERFAMILY PROTEIN C4A8.06C"/>
    <property type="match status" value="1"/>
</dbReference>
<dbReference type="InterPro" id="IPR033140">
    <property type="entry name" value="Lipase_GDXG_put_SER_AS"/>
</dbReference>
<protein>
    <submittedName>
        <fullName evidence="5">Acetyl esterase/lipase</fullName>
    </submittedName>
</protein>
<reference evidence="6" key="1">
    <citation type="submission" date="2016-10" db="EMBL/GenBank/DDBJ databases">
        <authorList>
            <person name="Varghese N."/>
            <person name="Submissions S."/>
        </authorList>
    </citation>
    <scope>NUCLEOTIDE SEQUENCE [LARGE SCALE GENOMIC DNA]</scope>
    <source>
        <strain evidence="6">DSM 17875</strain>
    </source>
</reference>
<dbReference type="OrthoDB" id="9806180at2"/>
<keyword evidence="2" id="KW-0378">Hydrolase</keyword>
<keyword evidence="6" id="KW-1185">Reference proteome</keyword>
<dbReference type="EMBL" id="LT629785">
    <property type="protein sequence ID" value="SDU10273.1"/>
    <property type="molecule type" value="Genomic_DNA"/>
</dbReference>
<dbReference type="RefSeq" id="WP_090194284.1">
    <property type="nucleotide sequence ID" value="NZ_LT629785.1"/>
</dbReference>
<dbReference type="InterPro" id="IPR029058">
    <property type="entry name" value="AB_hydrolase_fold"/>
</dbReference>
<name>A0A1H2FSF6_9PSED</name>
<accession>A0A1H2FSF6</accession>
<evidence type="ECO:0000259" key="4">
    <source>
        <dbReference type="Pfam" id="PF07859"/>
    </source>
</evidence>
<dbReference type="STRING" id="364197.SAMN05216296_1779"/>
<dbReference type="InterPro" id="IPR050300">
    <property type="entry name" value="GDXG_lipolytic_enzyme"/>
</dbReference>
<gene>
    <name evidence="5" type="ORF">SAMN05216296_1779</name>
</gene>
<dbReference type="AlphaFoldDB" id="A0A1H2FSF6"/>